<keyword evidence="1" id="KW-0812">Transmembrane</keyword>
<organism evidence="2">
    <name type="scientific">Rhizophora mucronata</name>
    <name type="common">Asiatic mangrove</name>
    <dbReference type="NCBI Taxonomy" id="61149"/>
    <lineage>
        <taxon>Eukaryota</taxon>
        <taxon>Viridiplantae</taxon>
        <taxon>Streptophyta</taxon>
        <taxon>Embryophyta</taxon>
        <taxon>Tracheophyta</taxon>
        <taxon>Spermatophyta</taxon>
        <taxon>Magnoliopsida</taxon>
        <taxon>eudicotyledons</taxon>
        <taxon>Gunneridae</taxon>
        <taxon>Pentapetalae</taxon>
        <taxon>rosids</taxon>
        <taxon>fabids</taxon>
        <taxon>Malpighiales</taxon>
        <taxon>Rhizophoraceae</taxon>
        <taxon>Rhizophora</taxon>
    </lineage>
</organism>
<keyword evidence="1" id="KW-1133">Transmembrane helix</keyword>
<protein>
    <submittedName>
        <fullName evidence="2">Uncharacterized protein</fullName>
    </submittedName>
</protein>
<reference evidence="2" key="1">
    <citation type="submission" date="2018-02" db="EMBL/GenBank/DDBJ databases">
        <title>Rhizophora mucronata_Transcriptome.</title>
        <authorList>
            <person name="Meera S.P."/>
            <person name="Sreeshan A."/>
            <person name="Augustine A."/>
        </authorList>
    </citation>
    <scope>NUCLEOTIDE SEQUENCE</scope>
    <source>
        <tissue evidence="2">Leaf</tissue>
    </source>
</reference>
<proteinExistence type="predicted"/>
<dbReference type="EMBL" id="GGEC01085647">
    <property type="protein sequence ID" value="MBX66131.1"/>
    <property type="molecule type" value="Transcribed_RNA"/>
</dbReference>
<feature type="transmembrane region" description="Helical" evidence="1">
    <location>
        <begin position="35"/>
        <end position="53"/>
    </location>
</feature>
<dbReference type="AlphaFoldDB" id="A0A2P2QGL4"/>
<accession>A0A2P2QGL4</accession>
<evidence type="ECO:0000313" key="2">
    <source>
        <dbReference type="EMBL" id="MBX66131.1"/>
    </source>
</evidence>
<keyword evidence="1" id="KW-0472">Membrane</keyword>
<name>A0A2P2QGL4_RHIMU</name>
<evidence type="ECO:0000256" key="1">
    <source>
        <dbReference type="SAM" id="Phobius"/>
    </source>
</evidence>
<feature type="transmembrane region" description="Helical" evidence="1">
    <location>
        <begin position="6"/>
        <end position="23"/>
    </location>
</feature>
<sequence>MSSRPLYHLSFSVLVISNGILLIQSNVCAFQTVDVYGCFCVLFVWWIALNVALR</sequence>